<accession>A0ABZ0TIW1</accession>
<evidence type="ECO:0000256" key="6">
    <source>
        <dbReference type="ARBA" id="ARBA00022777"/>
    </source>
</evidence>
<dbReference type="InterPro" id="IPR004358">
    <property type="entry name" value="Sig_transdc_His_kin-like_C"/>
</dbReference>
<dbReference type="InterPro" id="IPR003660">
    <property type="entry name" value="HAMP_dom"/>
</dbReference>
<dbReference type="SUPFAM" id="SSF52172">
    <property type="entry name" value="CheY-like"/>
    <property type="match status" value="1"/>
</dbReference>
<evidence type="ECO:0000256" key="8">
    <source>
        <dbReference type="PROSITE-ProRule" id="PRU00169"/>
    </source>
</evidence>
<dbReference type="InterPro" id="IPR036097">
    <property type="entry name" value="HisK_dim/P_sf"/>
</dbReference>
<keyword evidence="13" id="KW-1185">Reference proteome</keyword>
<dbReference type="PROSITE" id="PS50110">
    <property type="entry name" value="RESPONSE_REGULATORY"/>
    <property type="match status" value="1"/>
</dbReference>
<dbReference type="InterPro" id="IPR003661">
    <property type="entry name" value="HisK_dim/P_dom"/>
</dbReference>
<feature type="domain" description="Histidine kinase" evidence="9">
    <location>
        <begin position="294"/>
        <end position="513"/>
    </location>
</feature>
<dbReference type="Gene3D" id="3.40.50.2300">
    <property type="match status" value="1"/>
</dbReference>
<evidence type="ECO:0000256" key="7">
    <source>
        <dbReference type="ARBA" id="ARBA00023012"/>
    </source>
</evidence>
<dbReference type="SUPFAM" id="SSF158472">
    <property type="entry name" value="HAMP domain-like"/>
    <property type="match status" value="1"/>
</dbReference>
<evidence type="ECO:0000313" key="12">
    <source>
        <dbReference type="EMBL" id="WPU92108.1"/>
    </source>
</evidence>
<protein>
    <recommendedName>
        <fullName evidence="3">histidine kinase</fullName>
        <ecNumber evidence="3">2.7.13.3</ecNumber>
    </recommendedName>
</protein>
<keyword evidence="6" id="KW-0418">Kinase</keyword>
<evidence type="ECO:0000256" key="2">
    <source>
        <dbReference type="ARBA" id="ARBA00004370"/>
    </source>
</evidence>
<proteinExistence type="predicted"/>
<dbReference type="EMBL" id="CP139558">
    <property type="protein sequence ID" value="WPU92108.1"/>
    <property type="molecule type" value="Genomic_DNA"/>
</dbReference>
<evidence type="ECO:0000256" key="1">
    <source>
        <dbReference type="ARBA" id="ARBA00000085"/>
    </source>
</evidence>
<dbReference type="CDD" id="cd00082">
    <property type="entry name" value="HisKA"/>
    <property type="match status" value="1"/>
</dbReference>
<dbReference type="Pfam" id="PF00512">
    <property type="entry name" value="HisKA"/>
    <property type="match status" value="1"/>
</dbReference>
<dbReference type="EC" id="2.7.13.3" evidence="3"/>
<evidence type="ECO:0000256" key="4">
    <source>
        <dbReference type="ARBA" id="ARBA00022553"/>
    </source>
</evidence>
<sequence length="663" mass="74751">MAFLIIVELFTLSFAIKTLSAVRSYVGGEGLWSKAQKDALAHLRIYAYSHDEKDYEAFRNFLQVPMGDGLARAALEKTPPDYEMARKGFLAGRNHPDDIDGMIKLMLRFSEVKYLKQTIFYWKKAESILMKLLPISERLHKGIISRTITTAETHQFLSYITGIDKAITPMEDGFSYSLGEGSRWFENLVLGILIGLAITVEFTGILIAISISQGIQKGLKEIITGAEKVSKELFDTRVKVYSRDEIGVLAVAFNQMTDKLEHTISDLKDSRIKERRLNDRAEASEKIKQVFIANMSHEILTPMNAIVGFAVLLQESEMNNEQNEYIKAIIKSGEFLKSLINNILDISKIEAGNVQLERKSINIRDIVYNAMNMLTPLVNKKALHIHHYIHKDVPQQVLGDEMRLSHILLNLISNAIKYTLVGSVFIEVYIIDDTEDIVWLGFSVQDTGVGVPAEKQGKIFESLDQVRQNHELGGIGLGLSMAKHLVDLHGGDIFIKSSTPDGSDFRFLLPFYKCGTMPDNQYEPATVAIDNDIMKDEVKNARILVAEDNHLNQLLIIKVLEKRGYQVHVADNGKIALAMLSKNSYDIILMDLDMPELNGYEATEAIRNWGDEKSAIPIIAITAHATREVMEKCIHFGMNDFIAKPFDANDLHQKIMSFLMLHQ</sequence>
<dbReference type="Pfam" id="PF00072">
    <property type="entry name" value="Response_reg"/>
    <property type="match status" value="1"/>
</dbReference>
<evidence type="ECO:0000256" key="3">
    <source>
        <dbReference type="ARBA" id="ARBA00012438"/>
    </source>
</evidence>
<dbReference type="InterPro" id="IPR001789">
    <property type="entry name" value="Sig_transdc_resp-reg_receiver"/>
</dbReference>
<evidence type="ECO:0000259" key="11">
    <source>
        <dbReference type="PROSITE" id="PS50885"/>
    </source>
</evidence>
<dbReference type="InterPro" id="IPR005467">
    <property type="entry name" value="His_kinase_dom"/>
</dbReference>
<dbReference type="SMART" id="SM00304">
    <property type="entry name" value="HAMP"/>
    <property type="match status" value="1"/>
</dbReference>
<evidence type="ECO:0000259" key="9">
    <source>
        <dbReference type="PROSITE" id="PS50109"/>
    </source>
</evidence>
<keyword evidence="4 8" id="KW-0597">Phosphoprotein</keyword>
<gene>
    <name evidence="12" type="ORF">SNE25_22565</name>
</gene>
<dbReference type="CDD" id="cd06225">
    <property type="entry name" value="HAMP"/>
    <property type="match status" value="1"/>
</dbReference>
<comment type="subcellular location">
    <subcellularLocation>
        <location evidence="2">Membrane</location>
    </subcellularLocation>
</comment>
<evidence type="ECO:0000256" key="5">
    <source>
        <dbReference type="ARBA" id="ARBA00022679"/>
    </source>
</evidence>
<dbReference type="PANTHER" id="PTHR45339">
    <property type="entry name" value="HYBRID SIGNAL TRANSDUCTION HISTIDINE KINASE J"/>
    <property type="match status" value="1"/>
</dbReference>
<dbReference type="CDD" id="cd17546">
    <property type="entry name" value="REC_hyHK_CKI1_RcsC-like"/>
    <property type="match status" value="1"/>
</dbReference>
<evidence type="ECO:0000313" key="13">
    <source>
        <dbReference type="Proteomes" id="UP001324380"/>
    </source>
</evidence>
<keyword evidence="7" id="KW-0902">Two-component regulatory system</keyword>
<dbReference type="SUPFAM" id="SSF55874">
    <property type="entry name" value="ATPase domain of HSP90 chaperone/DNA topoisomerase II/histidine kinase"/>
    <property type="match status" value="1"/>
</dbReference>
<dbReference type="PANTHER" id="PTHR45339:SF1">
    <property type="entry name" value="HYBRID SIGNAL TRANSDUCTION HISTIDINE KINASE J"/>
    <property type="match status" value="1"/>
</dbReference>
<dbReference type="Proteomes" id="UP001324380">
    <property type="component" value="Chromosome"/>
</dbReference>
<dbReference type="RefSeq" id="WP_321561274.1">
    <property type="nucleotide sequence ID" value="NZ_CP139558.1"/>
</dbReference>
<dbReference type="Pfam" id="PF02518">
    <property type="entry name" value="HATPase_c"/>
    <property type="match status" value="1"/>
</dbReference>
<dbReference type="Gene3D" id="1.10.287.130">
    <property type="match status" value="1"/>
</dbReference>
<comment type="catalytic activity">
    <reaction evidence="1">
        <text>ATP + protein L-histidine = ADP + protein N-phospho-L-histidine.</text>
        <dbReference type="EC" id="2.7.13.3"/>
    </reaction>
</comment>
<dbReference type="Gene3D" id="3.30.565.10">
    <property type="entry name" value="Histidine kinase-like ATPase, C-terminal domain"/>
    <property type="match status" value="1"/>
</dbReference>
<reference evidence="12 13" key="1">
    <citation type="submission" date="2023-11" db="EMBL/GenBank/DDBJ databases">
        <title>Analysis of the Genomes of Mucilaginibacter gossypii cycad 4 and M. sabulilitoris SNA2: microbes with the potential for plant growth promotion.</title>
        <authorList>
            <person name="Hirsch A.M."/>
            <person name="Humm E."/>
            <person name="Rubbi M."/>
            <person name="Del Vecchio G."/>
            <person name="Ha S.M."/>
            <person name="Pellegrini M."/>
            <person name="Gunsalus R.P."/>
        </authorList>
    </citation>
    <scope>NUCLEOTIDE SEQUENCE [LARGE SCALE GENOMIC DNA]</scope>
    <source>
        <strain evidence="12 13">SNA2</strain>
    </source>
</reference>
<dbReference type="InterPro" id="IPR003594">
    <property type="entry name" value="HATPase_dom"/>
</dbReference>
<dbReference type="PROSITE" id="PS50109">
    <property type="entry name" value="HIS_KIN"/>
    <property type="match status" value="1"/>
</dbReference>
<dbReference type="Pfam" id="PF00672">
    <property type="entry name" value="HAMP"/>
    <property type="match status" value="1"/>
</dbReference>
<dbReference type="Gene3D" id="6.10.340.10">
    <property type="match status" value="1"/>
</dbReference>
<dbReference type="SMART" id="SM00448">
    <property type="entry name" value="REC"/>
    <property type="match status" value="1"/>
</dbReference>
<dbReference type="InterPro" id="IPR036890">
    <property type="entry name" value="HATPase_C_sf"/>
</dbReference>
<feature type="domain" description="Response regulatory" evidence="10">
    <location>
        <begin position="542"/>
        <end position="659"/>
    </location>
</feature>
<dbReference type="SMART" id="SM00387">
    <property type="entry name" value="HATPase_c"/>
    <property type="match status" value="1"/>
</dbReference>
<keyword evidence="5" id="KW-0808">Transferase</keyword>
<feature type="domain" description="HAMP" evidence="11">
    <location>
        <begin position="213"/>
        <end position="265"/>
    </location>
</feature>
<feature type="modified residue" description="4-aspartylphosphate" evidence="8">
    <location>
        <position position="591"/>
    </location>
</feature>
<dbReference type="SMART" id="SM00388">
    <property type="entry name" value="HisKA"/>
    <property type="match status" value="1"/>
</dbReference>
<organism evidence="12 13">
    <name type="scientific">Mucilaginibacter sabulilitoris</name>
    <dbReference type="NCBI Taxonomy" id="1173583"/>
    <lineage>
        <taxon>Bacteria</taxon>
        <taxon>Pseudomonadati</taxon>
        <taxon>Bacteroidota</taxon>
        <taxon>Sphingobacteriia</taxon>
        <taxon>Sphingobacteriales</taxon>
        <taxon>Sphingobacteriaceae</taxon>
        <taxon>Mucilaginibacter</taxon>
    </lineage>
</organism>
<name>A0ABZ0TIW1_9SPHI</name>
<evidence type="ECO:0000259" key="10">
    <source>
        <dbReference type="PROSITE" id="PS50110"/>
    </source>
</evidence>
<dbReference type="InterPro" id="IPR011006">
    <property type="entry name" value="CheY-like_superfamily"/>
</dbReference>
<dbReference type="PROSITE" id="PS50885">
    <property type="entry name" value="HAMP"/>
    <property type="match status" value="1"/>
</dbReference>
<dbReference type="SUPFAM" id="SSF47384">
    <property type="entry name" value="Homodimeric domain of signal transducing histidine kinase"/>
    <property type="match status" value="1"/>
</dbReference>
<dbReference type="PRINTS" id="PR00344">
    <property type="entry name" value="BCTRLSENSOR"/>
</dbReference>